<proteinExistence type="predicted"/>
<organism evidence="1 2">
    <name type="scientific">Papaver atlanticum</name>
    <dbReference type="NCBI Taxonomy" id="357466"/>
    <lineage>
        <taxon>Eukaryota</taxon>
        <taxon>Viridiplantae</taxon>
        <taxon>Streptophyta</taxon>
        <taxon>Embryophyta</taxon>
        <taxon>Tracheophyta</taxon>
        <taxon>Spermatophyta</taxon>
        <taxon>Magnoliopsida</taxon>
        <taxon>Ranunculales</taxon>
        <taxon>Papaveraceae</taxon>
        <taxon>Papaveroideae</taxon>
        <taxon>Papaver</taxon>
    </lineage>
</organism>
<dbReference type="Proteomes" id="UP001202328">
    <property type="component" value="Unassembled WGS sequence"/>
</dbReference>
<dbReference type="PANTHER" id="PTHR24414:SF44">
    <property type="entry name" value="F-BOX DOMAIN-CONTAINING PROTEIN"/>
    <property type="match status" value="1"/>
</dbReference>
<evidence type="ECO:0000313" key="1">
    <source>
        <dbReference type="EMBL" id="KAI3946333.1"/>
    </source>
</evidence>
<dbReference type="GO" id="GO:0005634">
    <property type="term" value="C:nucleus"/>
    <property type="evidence" value="ECO:0007669"/>
    <property type="project" value="TreeGrafter"/>
</dbReference>
<keyword evidence="2" id="KW-1185">Reference proteome</keyword>
<protein>
    <recommendedName>
        <fullName evidence="3">F-box/kelch-repeat protein</fullName>
    </recommendedName>
</protein>
<accession>A0AAD4TB13</accession>
<comment type="caution">
    <text evidence="1">The sequence shown here is derived from an EMBL/GenBank/DDBJ whole genome shotgun (WGS) entry which is preliminary data.</text>
</comment>
<dbReference type="GO" id="GO:0005829">
    <property type="term" value="C:cytosol"/>
    <property type="evidence" value="ECO:0007669"/>
    <property type="project" value="TreeGrafter"/>
</dbReference>
<dbReference type="Gene3D" id="2.120.10.80">
    <property type="entry name" value="Kelch-type beta propeller"/>
    <property type="match status" value="1"/>
</dbReference>
<evidence type="ECO:0008006" key="3">
    <source>
        <dbReference type="Google" id="ProtNLM"/>
    </source>
</evidence>
<sequence length="389" mass="44274">MATENRYLESKDQETGEETQIQGDVLDKIVSHLPTIHLVPPFYVSKLWQRAVFSCVRNPSRTKPWLIIYVQNRRNLSLTTTLAYDPSSNVWIKFTGSLTMTYTSPLRSCHFDTLYMLTPSKFSFSADPLHVKWRDIVGPRVWRADPIVAIVGSCIVVAGGTYDFEDDPLTVEMYDTSCPGWFTCPPIPIILKDSAATTWLSVAVSDHKMYLLEKNSGTFCSFDTNTKRWSETSGSCVLHPDPSIYFSVIGFAGHRLILVGLMGDAENAESLRIWEVNCDRFDCEEIGKMPLEMFYMLKNVNTMPLLIDISVAENFIYIYNSSEPSDIFFCYLNEGVCQWGSVRCSFLSGRVLMDRIVFTSSKVSLDDLRKTFWLGSRKFKVQLAETNIQ</sequence>
<dbReference type="GO" id="GO:0043161">
    <property type="term" value="P:proteasome-mediated ubiquitin-dependent protein catabolic process"/>
    <property type="evidence" value="ECO:0007669"/>
    <property type="project" value="TreeGrafter"/>
</dbReference>
<gene>
    <name evidence="1" type="ORF">MKW98_010457</name>
</gene>
<name>A0AAD4TB13_9MAGN</name>
<reference evidence="1" key="1">
    <citation type="submission" date="2022-04" db="EMBL/GenBank/DDBJ databases">
        <title>A functionally conserved STORR gene fusion in Papaver species that diverged 16.8 million years ago.</title>
        <authorList>
            <person name="Catania T."/>
        </authorList>
    </citation>
    <scope>NUCLEOTIDE SEQUENCE</scope>
    <source>
        <strain evidence="1">S-188037</strain>
    </source>
</reference>
<dbReference type="PANTHER" id="PTHR24414">
    <property type="entry name" value="F-BOX/KELCH-REPEAT PROTEIN SKIP4"/>
    <property type="match status" value="1"/>
</dbReference>
<dbReference type="AlphaFoldDB" id="A0AAD4TB13"/>
<dbReference type="SUPFAM" id="SSF117281">
    <property type="entry name" value="Kelch motif"/>
    <property type="match status" value="1"/>
</dbReference>
<evidence type="ECO:0000313" key="2">
    <source>
        <dbReference type="Proteomes" id="UP001202328"/>
    </source>
</evidence>
<dbReference type="InterPro" id="IPR050354">
    <property type="entry name" value="F-box/kelch-repeat_ARATH"/>
</dbReference>
<dbReference type="InterPro" id="IPR015915">
    <property type="entry name" value="Kelch-typ_b-propeller"/>
</dbReference>
<dbReference type="EMBL" id="JAJJMB010003672">
    <property type="protein sequence ID" value="KAI3946333.1"/>
    <property type="molecule type" value="Genomic_DNA"/>
</dbReference>